<organism evidence="1 2">
    <name type="scientific">Rhizobium aethiopicum</name>
    <dbReference type="NCBI Taxonomy" id="1138170"/>
    <lineage>
        <taxon>Bacteria</taxon>
        <taxon>Pseudomonadati</taxon>
        <taxon>Pseudomonadota</taxon>
        <taxon>Alphaproteobacteria</taxon>
        <taxon>Hyphomicrobiales</taxon>
        <taxon>Rhizobiaceae</taxon>
        <taxon>Rhizobium/Agrobacterium group</taxon>
        <taxon>Rhizobium</taxon>
    </lineage>
</organism>
<dbReference type="STRING" id="1138170.GA0061105_12614"/>
<reference evidence="1 2" key="1">
    <citation type="submission" date="2016-08" db="EMBL/GenBank/DDBJ databases">
        <authorList>
            <person name="Seilhamer J.J."/>
        </authorList>
    </citation>
    <scope>NUCLEOTIDE SEQUENCE [LARGE SCALE GENOMIC DNA]</scope>
    <source>
        <strain evidence="1 2">HBR26</strain>
    </source>
</reference>
<dbReference type="EMBL" id="FMAJ01000026">
    <property type="protein sequence ID" value="SCB61883.1"/>
    <property type="molecule type" value="Genomic_DNA"/>
</dbReference>
<evidence type="ECO:0008006" key="3">
    <source>
        <dbReference type="Google" id="ProtNLM"/>
    </source>
</evidence>
<proteinExistence type="predicted"/>
<accession>A0A1C3YBQ8</accession>
<name>A0A1C3YBQ8_9HYPH</name>
<evidence type="ECO:0000313" key="2">
    <source>
        <dbReference type="Proteomes" id="UP000198723"/>
    </source>
</evidence>
<protein>
    <recommendedName>
        <fullName evidence="3">ATP-binding protein</fullName>
    </recommendedName>
</protein>
<sequence>MMTPKIYGIESLTDISLDAGARLTLSDGPLQLGWKHSGMTSDFIAEIMALPYSRSRKDYLQAHHDIGYLSNELIENAVKFRQPGEILIEAGMIDGSFLLRVKNAIDSATASRFQALLHRLQSDEPGALLLEQIETNAISPESGSGLGLLTLLSDYDARMAWTFEENDDEHIILTTTAAVAMPPSSNL</sequence>
<gene>
    <name evidence="1" type="ORF">GA0061105_12614</name>
</gene>
<evidence type="ECO:0000313" key="1">
    <source>
        <dbReference type="EMBL" id="SCB61883.1"/>
    </source>
</evidence>
<dbReference type="InterPro" id="IPR058084">
    <property type="entry name" value="Slr1658-like"/>
</dbReference>
<dbReference type="Proteomes" id="UP000198723">
    <property type="component" value="Unassembled WGS sequence"/>
</dbReference>
<dbReference type="AlphaFoldDB" id="A0A1C3YBQ8"/>
<dbReference type="NCBIfam" id="NF047703">
    <property type="entry name" value="slr1658_superfam"/>
    <property type="match status" value="1"/>
</dbReference>